<dbReference type="InterPro" id="IPR015919">
    <property type="entry name" value="Cadherin-like_sf"/>
</dbReference>
<dbReference type="GO" id="GO:0002009">
    <property type="term" value="P:morphogenesis of an epithelium"/>
    <property type="evidence" value="ECO:0007669"/>
    <property type="project" value="TreeGrafter"/>
</dbReference>
<accession>A0AAV7JZ09</accession>
<dbReference type="AlphaFoldDB" id="A0AAV7JZ09"/>
<dbReference type="EMBL" id="JAKMXF010000233">
    <property type="protein sequence ID" value="KAI6654209.1"/>
    <property type="molecule type" value="Genomic_DNA"/>
</dbReference>
<dbReference type="PANTHER" id="PTHR21559">
    <property type="entry name" value="DYSTROGLYCAN-RELATED"/>
    <property type="match status" value="1"/>
</dbReference>
<feature type="transmembrane region" description="Helical" evidence="2">
    <location>
        <begin position="293"/>
        <end position="322"/>
    </location>
</feature>
<gene>
    <name evidence="3" type="ORF">LOD99_3053</name>
</gene>
<reference evidence="3 4" key="1">
    <citation type="journal article" date="2023" name="BMC Biol.">
        <title>The compact genome of the sponge Oopsacas minuta (Hexactinellida) is lacking key metazoan core genes.</title>
        <authorList>
            <person name="Santini S."/>
            <person name="Schenkelaars Q."/>
            <person name="Jourda C."/>
            <person name="Duchesne M."/>
            <person name="Belahbib H."/>
            <person name="Rocher C."/>
            <person name="Selva M."/>
            <person name="Riesgo A."/>
            <person name="Vervoort M."/>
            <person name="Leys S.P."/>
            <person name="Kodjabachian L."/>
            <person name="Le Bivic A."/>
            <person name="Borchiellini C."/>
            <person name="Claverie J.M."/>
            <person name="Renard E."/>
        </authorList>
    </citation>
    <scope>NUCLEOTIDE SEQUENCE [LARGE SCALE GENOMIC DNA]</scope>
    <source>
        <strain evidence="3">SPO-2</strain>
    </source>
</reference>
<keyword evidence="2" id="KW-0472">Membrane</keyword>
<sequence>MVPGTSSSIPVSSSEIPETSTTLISSSMVTGTSTGILITSSIISVTSIAPTASATPTPTPIPNLSVVLTNPLPLLIPSPGVTYHYNIPSNTFTDPEGDVIALGLTSLVGELPEWLNLSPTNTGYQLMMLPPIDSGDKIFYAALIATDSSGQTATDVISIRPDIFTPPLHSVDVTITTNLSEILARGISVRLSLSEIISNATNSTIRLLGLSDGSTVISVSFVGLEVTRNCSDILAIFSKIQHSNGSYTEKFSAAFAPDYTLGKSAIGRGFCLSEGTVPPTPSLPSLSGTFSDLIIFVTSTGIAIMLAILIFSICCITICCCYRQRRYASLSPAERKAFLKRRPVVMDTDRLLAPKARRATILPTDLEHIPEEERWLLGSQPPPALSRPPEPRAPPPFQ</sequence>
<evidence type="ECO:0000313" key="4">
    <source>
        <dbReference type="Proteomes" id="UP001165289"/>
    </source>
</evidence>
<dbReference type="Proteomes" id="UP001165289">
    <property type="component" value="Unassembled WGS sequence"/>
</dbReference>
<evidence type="ECO:0000313" key="3">
    <source>
        <dbReference type="EMBL" id="KAI6654209.1"/>
    </source>
</evidence>
<dbReference type="SUPFAM" id="SSF49313">
    <property type="entry name" value="Cadherin-like"/>
    <property type="match status" value="1"/>
</dbReference>
<feature type="region of interest" description="Disordered" evidence="1">
    <location>
        <begin position="377"/>
        <end position="398"/>
    </location>
</feature>
<organism evidence="3 4">
    <name type="scientific">Oopsacas minuta</name>
    <dbReference type="NCBI Taxonomy" id="111878"/>
    <lineage>
        <taxon>Eukaryota</taxon>
        <taxon>Metazoa</taxon>
        <taxon>Porifera</taxon>
        <taxon>Hexactinellida</taxon>
        <taxon>Hexasterophora</taxon>
        <taxon>Lyssacinosida</taxon>
        <taxon>Leucopsacidae</taxon>
        <taxon>Oopsacas</taxon>
    </lineage>
</organism>
<dbReference type="GO" id="GO:0005509">
    <property type="term" value="F:calcium ion binding"/>
    <property type="evidence" value="ECO:0007669"/>
    <property type="project" value="InterPro"/>
</dbReference>
<feature type="compositionally biased region" description="Pro residues" evidence="1">
    <location>
        <begin position="380"/>
        <end position="398"/>
    </location>
</feature>
<name>A0AAV7JZ09_9METZ</name>
<keyword evidence="4" id="KW-1185">Reference proteome</keyword>
<dbReference type="InterPro" id="IPR013783">
    <property type="entry name" value="Ig-like_fold"/>
</dbReference>
<evidence type="ECO:0000256" key="1">
    <source>
        <dbReference type="SAM" id="MobiDB-lite"/>
    </source>
</evidence>
<evidence type="ECO:0008006" key="5">
    <source>
        <dbReference type="Google" id="ProtNLM"/>
    </source>
</evidence>
<comment type="caution">
    <text evidence="3">The sequence shown here is derived from an EMBL/GenBank/DDBJ whole genome shotgun (WGS) entry which is preliminary data.</text>
</comment>
<protein>
    <recommendedName>
        <fullName evidence="5">Dystroglycan</fullName>
    </recommendedName>
</protein>
<evidence type="ECO:0000256" key="2">
    <source>
        <dbReference type="SAM" id="Phobius"/>
    </source>
</evidence>
<dbReference type="GO" id="GO:0043236">
    <property type="term" value="F:laminin binding"/>
    <property type="evidence" value="ECO:0007669"/>
    <property type="project" value="TreeGrafter"/>
</dbReference>
<keyword evidence="2" id="KW-1133">Transmembrane helix</keyword>
<dbReference type="GO" id="GO:0016011">
    <property type="term" value="C:dystroglycan complex"/>
    <property type="evidence" value="ECO:0007669"/>
    <property type="project" value="TreeGrafter"/>
</dbReference>
<dbReference type="PANTHER" id="PTHR21559:SF21">
    <property type="entry name" value="DYSTROGLYCAN 1"/>
    <property type="match status" value="1"/>
</dbReference>
<proteinExistence type="predicted"/>
<keyword evidence="2" id="KW-0812">Transmembrane</keyword>
<dbReference type="Gene3D" id="2.60.40.10">
    <property type="entry name" value="Immunoglobulins"/>
    <property type="match status" value="1"/>
</dbReference>